<feature type="compositionally biased region" description="Low complexity" evidence="1">
    <location>
        <begin position="1"/>
        <end position="11"/>
    </location>
</feature>
<dbReference type="EMBL" id="MPDP01000019">
    <property type="protein sequence ID" value="KAK1494690.1"/>
    <property type="molecule type" value="Genomic_DNA"/>
</dbReference>
<dbReference type="AlphaFoldDB" id="A0AAJ0DNA0"/>
<comment type="caution">
    <text evidence="2">The sequence shown here is derived from an EMBL/GenBank/DDBJ whole genome shotgun (WGS) entry which is preliminary data.</text>
</comment>
<name>A0AAJ0DNA0_9PEZI</name>
<accession>A0AAJ0DNA0</accession>
<protein>
    <submittedName>
        <fullName evidence="2">Uncharacterized protein</fullName>
    </submittedName>
</protein>
<keyword evidence="3" id="KW-1185">Reference proteome</keyword>
<evidence type="ECO:0000313" key="3">
    <source>
        <dbReference type="Proteomes" id="UP001239213"/>
    </source>
</evidence>
<evidence type="ECO:0000256" key="1">
    <source>
        <dbReference type="SAM" id="MobiDB-lite"/>
    </source>
</evidence>
<dbReference type="Proteomes" id="UP001239213">
    <property type="component" value="Unassembled WGS sequence"/>
</dbReference>
<reference evidence="2" key="1">
    <citation type="submission" date="2016-11" db="EMBL/GenBank/DDBJ databases">
        <title>The genome sequence of Colletotrichum cuscutae.</title>
        <authorList>
            <person name="Baroncelli R."/>
        </authorList>
    </citation>
    <scope>NUCLEOTIDE SEQUENCE</scope>
    <source>
        <strain evidence="2">IMI 304802</strain>
    </source>
</reference>
<sequence length="49" mass="5343">MTPRACASPSRRASRSSRSRTLTSPPPLQGHDRRSPRDHALAEPALHLG</sequence>
<organism evidence="2 3">
    <name type="scientific">Colletotrichum cuscutae</name>
    <dbReference type="NCBI Taxonomy" id="1209917"/>
    <lineage>
        <taxon>Eukaryota</taxon>
        <taxon>Fungi</taxon>
        <taxon>Dikarya</taxon>
        <taxon>Ascomycota</taxon>
        <taxon>Pezizomycotina</taxon>
        <taxon>Sordariomycetes</taxon>
        <taxon>Hypocreomycetidae</taxon>
        <taxon>Glomerellales</taxon>
        <taxon>Glomerellaceae</taxon>
        <taxon>Colletotrichum</taxon>
        <taxon>Colletotrichum acutatum species complex</taxon>
    </lineage>
</organism>
<feature type="region of interest" description="Disordered" evidence="1">
    <location>
        <begin position="1"/>
        <end position="49"/>
    </location>
</feature>
<evidence type="ECO:0000313" key="2">
    <source>
        <dbReference type="EMBL" id="KAK1494690.1"/>
    </source>
</evidence>
<proteinExistence type="predicted"/>
<feature type="compositionally biased region" description="Basic and acidic residues" evidence="1">
    <location>
        <begin position="30"/>
        <end position="41"/>
    </location>
</feature>
<gene>
    <name evidence="2" type="ORF">CCUS01_13602</name>
</gene>